<name>X1S067_9ZZZZ</name>
<dbReference type="InterPro" id="IPR025824">
    <property type="entry name" value="OB-fold_nuc-bd_dom"/>
</dbReference>
<dbReference type="EMBL" id="BARW01009982">
    <property type="protein sequence ID" value="GAI86298.1"/>
    <property type="molecule type" value="Genomic_DNA"/>
</dbReference>
<accession>X1S067</accession>
<dbReference type="GO" id="GO:0003676">
    <property type="term" value="F:nucleic acid binding"/>
    <property type="evidence" value="ECO:0007669"/>
    <property type="project" value="InterPro"/>
</dbReference>
<dbReference type="CDD" id="cd04489">
    <property type="entry name" value="ExoVII_LU_OBF"/>
    <property type="match status" value="1"/>
</dbReference>
<dbReference type="Pfam" id="PF13742">
    <property type="entry name" value="tRNA_anti_2"/>
    <property type="match status" value="1"/>
</dbReference>
<reference evidence="2" key="1">
    <citation type="journal article" date="2014" name="Front. Microbiol.">
        <title>High frequency of phylogenetically diverse reductive dehalogenase-homologous genes in deep subseafloor sedimentary metagenomes.</title>
        <authorList>
            <person name="Kawai M."/>
            <person name="Futagami T."/>
            <person name="Toyoda A."/>
            <person name="Takaki Y."/>
            <person name="Nishi S."/>
            <person name="Hori S."/>
            <person name="Arai W."/>
            <person name="Tsubouchi T."/>
            <person name="Morono Y."/>
            <person name="Uchiyama I."/>
            <person name="Ito T."/>
            <person name="Fujiyama A."/>
            <person name="Inagaki F."/>
            <person name="Takami H."/>
        </authorList>
    </citation>
    <scope>NUCLEOTIDE SEQUENCE</scope>
    <source>
        <strain evidence="2">Expedition CK06-06</strain>
    </source>
</reference>
<dbReference type="GO" id="GO:0009318">
    <property type="term" value="C:exodeoxyribonuclease VII complex"/>
    <property type="evidence" value="ECO:0007669"/>
    <property type="project" value="InterPro"/>
</dbReference>
<comment type="caution">
    <text evidence="2">The sequence shown here is derived from an EMBL/GenBank/DDBJ whole genome shotgun (WGS) entry which is preliminary data.</text>
</comment>
<protein>
    <recommendedName>
        <fullName evidence="1">OB-fold nucleic acid binding domain-containing protein</fullName>
    </recommendedName>
</protein>
<proteinExistence type="predicted"/>
<dbReference type="GO" id="GO:0006308">
    <property type="term" value="P:DNA catabolic process"/>
    <property type="evidence" value="ECO:0007669"/>
    <property type="project" value="InterPro"/>
</dbReference>
<dbReference type="GO" id="GO:0008855">
    <property type="term" value="F:exodeoxyribonuclease VII activity"/>
    <property type="evidence" value="ECO:0007669"/>
    <property type="project" value="InterPro"/>
</dbReference>
<gene>
    <name evidence="2" type="ORF">S12H4_19850</name>
</gene>
<dbReference type="AlphaFoldDB" id="X1S067"/>
<sequence length="164" mass="19200">MPEKVNDKTVFSLLEVTRSIQKTLSERYKSSFWVKAEMNKLNHYPQSGHCYPNLVEKKGGKEIAKIMANIWKDDFVRINRNFQKVLKEPLKDGIKILFSAKITFHPEYGLKLRIIDIDPSYTLGDLEIEKQETIERLKKEGIFDKNKTLKLPLRVLLILFENSC</sequence>
<dbReference type="PANTHER" id="PTHR30008:SF0">
    <property type="entry name" value="EXODEOXYRIBONUCLEASE 7 LARGE SUBUNIT"/>
    <property type="match status" value="1"/>
</dbReference>
<evidence type="ECO:0000313" key="2">
    <source>
        <dbReference type="EMBL" id="GAI86298.1"/>
    </source>
</evidence>
<dbReference type="PANTHER" id="PTHR30008">
    <property type="entry name" value="EXODEOXYRIBONUCLEASE 7 LARGE SUBUNIT"/>
    <property type="match status" value="1"/>
</dbReference>
<feature type="non-terminal residue" evidence="2">
    <location>
        <position position="164"/>
    </location>
</feature>
<dbReference type="InterPro" id="IPR003753">
    <property type="entry name" value="Exonuc_VII_L"/>
</dbReference>
<evidence type="ECO:0000259" key="1">
    <source>
        <dbReference type="Pfam" id="PF13742"/>
    </source>
</evidence>
<feature type="domain" description="OB-fold nucleic acid binding" evidence="1">
    <location>
        <begin position="12"/>
        <end position="117"/>
    </location>
</feature>
<organism evidence="2">
    <name type="scientific">marine sediment metagenome</name>
    <dbReference type="NCBI Taxonomy" id="412755"/>
    <lineage>
        <taxon>unclassified sequences</taxon>
        <taxon>metagenomes</taxon>
        <taxon>ecological metagenomes</taxon>
    </lineage>
</organism>